<dbReference type="Pfam" id="PF04956">
    <property type="entry name" value="TrbC"/>
    <property type="match status" value="1"/>
</dbReference>
<organism evidence="2 3">
    <name type="scientific">Candidatus Bandiella euplotis</name>
    <dbReference type="NCBI Taxonomy" id="1664265"/>
    <lineage>
        <taxon>Bacteria</taxon>
        <taxon>Pseudomonadati</taxon>
        <taxon>Pseudomonadota</taxon>
        <taxon>Alphaproteobacteria</taxon>
        <taxon>Rickettsiales</taxon>
        <taxon>Candidatus Midichloriaceae</taxon>
        <taxon>Candidatus Bandiella</taxon>
    </lineage>
</organism>
<evidence type="ECO:0000256" key="1">
    <source>
        <dbReference type="SAM" id="Phobius"/>
    </source>
</evidence>
<keyword evidence="3" id="KW-1185">Reference proteome</keyword>
<evidence type="ECO:0000313" key="2">
    <source>
        <dbReference type="EMBL" id="WPX97296.1"/>
    </source>
</evidence>
<evidence type="ECO:0000313" key="3">
    <source>
        <dbReference type="Proteomes" id="UP001327219"/>
    </source>
</evidence>
<keyword evidence="1" id="KW-0812">Transmembrane</keyword>
<dbReference type="RefSeq" id="WP_407651245.1">
    <property type="nucleotide sequence ID" value="NZ_CP110820.1"/>
</dbReference>
<reference evidence="2 3" key="1">
    <citation type="submission" date="2022-11" db="EMBL/GenBank/DDBJ databases">
        <title>Host association and intracellularity evolved multiple times independently in the Rickettsiales.</title>
        <authorList>
            <person name="Castelli M."/>
            <person name="Nardi T."/>
            <person name="Gammuto L."/>
            <person name="Bellinzona G."/>
            <person name="Sabaneyeva E."/>
            <person name="Potekhin A."/>
            <person name="Serra V."/>
            <person name="Petroni G."/>
            <person name="Sassera D."/>
        </authorList>
    </citation>
    <scope>NUCLEOTIDE SEQUENCE [LARGE SCALE GENOMIC DNA]</scope>
    <source>
        <strain evidence="2 3">NDG2</strain>
    </source>
</reference>
<keyword evidence="1" id="KW-0472">Membrane</keyword>
<dbReference type="InterPro" id="IPR007039">
    <property type="entry name" value="TrbC/VirB2"/>
</dbReference>
<feature type="transmembrane region" description="Helical" evidence="1">
    <location>
        <begin position="91"/>
        <end position="113"/>
    </location>
</feature>
<keyword evidence="1" id="KW-1133">Transmembrane helix</keyword>
<dbReference type="Proteomes" id="UP001327219">
    <property type="component" value="Chromosome"/>
</dbReference>
<protein>
    <submittedName>
        <fullName evidence="2">Type IV secretion system protein VirB2</fullName>
    </submittedName>
</protein>
<accession>A0ABZ0UMD7</accession>
<name>A0ABZ0UMD7_9RICK</name>
<proteinExistence type="predicted"/>
<gene>
    <name evidence="2" type="ORF">Bandiella_01444</name>
</gene>
<sequence length="122" mass="12299">MLCHALTSINLTVPITMFATSIFSAPFAIAEGPQPASPNTIVTNSDGGSDIANILCHVIKVAQGSVGKTIATLVIISVAIGLFLGKITWGVAIAVAVGMGVLFGANTVVSFVADGTNTNICP</sequence>
<dbReference type="EMBL" id="CP110820">
    <property type="protein sequence ID" value="WPX97296.1"/>
    <property type="molecule type" value="Genomic_DNA"/>
</dbReference>
<feature type="transmembrane region" description="Helical" evidence="1">
    <location>
        <begin position="66"/>
        <end position="85"/>
    </location>
</feature>